<accession>A0A1V6PSG7</accession>
<proteinExistence type="predicted"/>
<protein>
    <submittedName>
        <fullName evidence="1">Uncharacterized protein</fullName>
    </submittedName>
</protein>
<dbReference type="EMBL" id="MDYN01000041">
    <property type="protein sequence ID" value="OQD79935.1"/>
    <property type="molecule type" value="Genomic_DNA"/>
</dbReference>
<dbReference type="AlphaFoldDB" id="A0A1V6PSG7"/>
<evidence type="ECO:0000313" key="1">
    <source>
        <dbReference type="EMBL" id="OQD79935.1"/>
    </source>
</evidence>
<dbReference type="Proteomes" id="UP000191672">
    <property type="component" value="Unassembled WGS sequence"/>
</dbReference>
<organism evidence="1 2">
    <name type="scientific">Penicillium antarcticum</name>
    <dbReference type="NCBI Taxonomy" id="416450"/>
    <lineage>
        <taxon>Eukaryota</taxon>
        <taxon>Fungi</taxon>
        <taxon>Dikarya</taxon>
        <taxon>Ascomycota</taxon>
        <taxon>Pezizomycotina</taxon>
        <taxon>Eurotiomycetes</taxon>
        <taxon>Eurotiomycetidae</taxon>
        <taxon>Eurotiales</taxon>
        <taxon>Aspergillaceae</taxon>
        <taxon>Penicillium</taxon>
    </lineage>
</organism>
<reference evidence="2" key="1">
    <citation type="journal article" date="2017" name="Nat. Microbiol.">
        <title>Global analysis of biosynthetic gene clusters reveals vast potential of secondary metabolite production in Penicillium species.</title>
        <authorList>
            <person name="Nielsen J.C."/>
            <person name="Grijseels S."/>
            <person name="Prigent S."/>
            <person name="Ji B."/>
            <person name="Dainat J."/>
            <person name="Nielsen K.F."/>
            <person name="Frisvad J.C."/>
            <person name="Workman M."/>
            <person name="Nielsen J."/>
        </authorList>
    </citation>
    <scope>NUCLEOTIDE SEQUENCE [LARGE SCALE GENOMIC DNA]</scope>
    <source>
        <strain evidence="2">IBT 31811</strain>
    </source>
</reference>
<keyword evidence="2" id="KW-1185">Reference proteome</keyword>
<name>A0A1V6PSG7_9EURO</name>
<gene>
    <name evidence="1" type="ORF">PENANT_c041G05927</name>
</gene>
<evidence type="ECO:0000313" key="2">
    <source>
        <dbReference type="Proteomes" id="UP000191672"/>
    </source>
</evidence>
<sequence length="212" mass="24150">MGPRQPVHPFRPSTAEPLGDPLARQLDLLPQRACQYILTPGVRAIADSAQTYNQFSFEPLQLYSNISYQQTASEIMCFLCTRICNNPLAPTPPPPESQVACDTYCAMFKEIIQCGADHIRYEKANQHKKFTEVLAQLPPMLQYIEKLGLEMSSRDPHCRRVTEKSQSFFRAEFRKKLNDVSSVLAQANERIDSCPNEMTADLLDDIERSLFF</sequence>
<comment type="caution">
    <text evidence="1">The sequence shown here is derived from an EMBL/GenBank/DDBJ whole genome shotgun (WGS) entry which is preliminary data.</text>
</comment>
<dbReference type="STRING" id="416450.A0A1V6PSG7"/>